<comment type="similarity">
    <text evidence="1">Belongs to the bacterial solute-binding protein 5 family.</text>
</comment>
<dbReference type="SUPFAM" id="SSF53850">
    <property type="entry name" value="Periplasmic binding protein-like II"/>
    <property type="match status" value="1"/>
</dbReference>
<comment type="caution">
    <text evidence="5">The sequence shown here is derived from an EMBL/GenBank/DDBJ whole genome shotgun (WGS) entry which is preliminary data.</text>
</comment>
<dbReference type="Pfam" id="PF00496">
    <property type="entry name" value="SBP_bac_5"/>
    <property type="match status" value="1"/>
</dbReference>
<keyword evidence="2" id="KW-0813">Transport</keyword>
<accession>A0A937W1T6</accession>
<dbReference type="PANTHER" id="PTHR30290:SF9">
    <property type="entry name" value="OLIGOPEPTIDE-BINDING PROTEIN APPA"/>
    <property type="match status" value="1"/>
</dbReference>
<evidence type="ECO:0000259" key="4">
    <source>
        <dbReference type="Pfam" id="PF00496"/>
    </source>
</evidence>
<dbReference type="AlphaFoldDB" id="A0A937W1T6"/>
<dbReference type="InterPro" id="IPR000914">
    <property type="entry name" value="SBP_5_dom"/>
</dbReference>
<evidence type="ECO:0000313" key="5">
    <source>
        <dbReference type="EMBL" id="MBM3225062.1"/>
    </source>
</evidence>
<dbReference type="InterPro" id="IPR039424">
    <property type="entry name" value="SBP_5"/>
</dbReference>
<dbReference type="Gene3D" id="3.10.105.10">
    <property type="entry name" value="Dipeptide-binding Protein, Domain 3"/>
    <property type="match status" value="1"/>
</dbReference>
<evidence type="ECO:0000256" key="2">
    <source>
        <dbReference type="ARBA" id="ARBA00022448"/>
    </source>
</evidence>
<proteinExistence type="inferred from homology"/>
<dbReference type="CDD" id="cd00995">
    <property type="entry name" value="PBP2_NikA_DppA_OppA_like"/>
    <property type="match status" value="1"/>
</dbReference>
<sequence length="418" mass="46662">MGKRLLYVMVFGLLLSMMGHLVPQHATAKADGELTYAMHVTIPPAWFDPGENTGIISPKMVQYGLHDSLFKPMPEGRMTPSLAESFTESADKLTYEFTLRPNLTFHNGDPVTAEDVKFTFERYKGAAAKLLKERVKAVDVVDARRVRFQLHTPWSDFLMFYATPASGASWIMPKKYYEKVGDEGYKQHPVGAGPYKFMSQKPGVELVLEAHETYWRKTPHIKRLIMRVVPDDSTRLAMLKRGEADIAYLMVGAIGDEVKRIPELTLIPSGGQGTQWLCMFDQGEAKSPWHDQRVRLAANYAIDRKAISDAESYGAAPPVGSIIPKEFEYALTVEPYAYNPEKAKQLLKEAGYPNGFDAGDLTTTAQYSNPAEAAANYLAAVGIRSKVRTLERAAWLAAWKEKSSVAWRFVVPEGLGML</sequence>
<dbReference type="EMBL" id="VGLS01000470">
    <property type="protein sequence ID" value="MBM3225062.1"/>
    <property type="molecule type" value="Genomic_DNA"/>
</dbReference>
<organism evidence="5 6">
    <name type="scientific">Tectimicrobiota bacterium</name>
    <dbReference type="NCBI Taxonomy" id="2528274"/>
    <lineage>
        <taxon>Bacteria</taxon>
        <taxon>Pseudomonadati</taxon>
        <taxon>Nitrospinota/Tectimicrobiota group</taxon>
        <taxon>Candidatus Tectimicrobiota</taxon>
    </lineage>
</organism>
<reference evidence="5" key="1">
    <citation type="submission" date="2019-03" db="EMBL/GenBank/DDBJ databases">
        <title>Lake Tanganyika Metagenome-Assembled Genomes (MAGs).</title>
        <authorList>
            <person name="Tran P."/>
        </authorList>
    </citation>
    <scope>NUCLEOTIDE SEQUENCE</scope>
    <source>
        <strain evidence="5">K_DeepCast_65m_m2_066</strain>
    </source>
</reference>
<gene>
    <name evidence="5" type="ORF">FJZ47_14845</name>
</gene>
<keyword evidence="3" id="KW-0732">Signal</keyword>
<dbReference type="GO" id="GO:0015833">
    <property type="term" value="P:peptide transport"/>
    <property type="evidence" value="ECO:0007669"/>
    <property type="project" value="TreeGrafter"/>
</dbReference>
<evidence type="ECO:0000256" key="3">
    <source>
        <dbReference type="ARBA" id="ARBA00022729"/>
    </source>
</evidence>
<dbReference type="Proteomes" id="UP000712673">
    <property type="component" value="Unassembled WGS sequence"/>
</dbReference>
<name>A0A937W1T6_UNCTE</name>
<evidence type="ECO:0000313" key="6">
    <source>
        <dbReference type="Proteomes" id="UP000712673"/>
    </source>
</evidence>
<dbReference type="PANTHER" id="PTHR30290">
    <property type="entry name" value="PERIPLASMIC BINDING COMPONENT OF ABC TRANSPORTER"/>
    <property type="match status" value="1"/>
</dbReference>
<dbReference type="GO" id="GO:1904680">
    <property type="term" value="F:peptide transmembrane transporter activity"/>
    <property type="evidence" value="ECO:0007669"/>
    <property type="project" value="TreeGrafter"/>
</dbReference>
<dbReference type="Gene3D" id="3.40.190.10">
    <property type="entry name" value="Periplasmic binding protein-like II"/>
    <property type="match status" value="1"/>
</dbReference>
<evidence type="ECO:0000256" key="1">
    <source>
        <dbReference type="ARBA" id="ARBA00005695"/>
    </source>
</evidence>
<feature type="domain" description="Solute-binding protein family 5" evidence="4">
    <location>
        <begin position="78"/>
        <end position="401"/>
    </location>
</feature>
<protein>
    <submittedName>
        <fullName evidence="5">ABC transporter substrate-binding protein</fullName>
    </submittedName>
</protein>